<comment type="subcellular location">
    <subcellularLocation>
        <location evidence="1">Cell membrane</location>
        <topology evidence="1">Multi-pass membrane protein</topology>
    </subcellularLocation>
</comment>
<reference evidence="8 9" key="1">
    <citation type="journal article" date="2019" name="Int. J. Syst. Evol. Microbiol.">
        <title>The Global Catalogue of Microorganisms (GCM) 10K type strain sequencing project: providing services to taxonomists for standard genome sequencing and annotation.</title>
        <authorList>
            <consortium name="The Broad Institute Genomics Platform"/>
            <consortium name="The Broad Institute Genome Sequencing Center for Infectious Disease"/>
            <person name="Wu L."/>
            <person name="Ma J."/>
        </authorList>
    </citation>
    <scope>NUCLEOTIDE SEQUENCE [LARGE SCALE GENOMIC DNA]</scope>
    <source>
        <strain evidence="8 9">JCM 16013</strain>
    </source>
</reference>
<dbReference type="EMBL" id="BAAAQM010000069">
    <property type="protein sequence ID" value="GAA2000842.1"/>
    <property type="molecule type" value="Genomic_DNA"/>
</dbReference>
<feature type="transmembrane region" description="Helical" evidence="6">
    <location>
        <begin position="110"/>
        <end position="131"/>
    </location>
</feature>
<evidence type="ECO:0000313" key="8">
    <source>
        <dbReference type="EMBL" id="GAA2000842.1"/>
    </source>
</evidence>
<dbReference type="Proteomes" id="UP001499854">
    <property type="component" value="Unassembled WGS sequence"/>
</dbReference>
<sequence>MVGTGSGLNAYLRLLRSPGAGALALSGVVGRFPIAMRSIACLMLISAVTGSLGDAGAVAAAMLVAQGVVSPVYGRLADRHSQRRVLLAACGAHAVTMAALITAIELRAPLWVTAGAAVATGCSSVSFSSFMRARWAAFAEAGALRTAYALESMLDETIYLLGPLLVTVLITEVHPSAGLVACAVLTTGGSVAVALHRRSEPFRSDPETGPRGPERAIAVSGVRVLTLAYAGMGFLLGAVEVTMIAFARERSAPALGGVFVSLTAVGSLAAGLVFGAVDWKLSQARLLIAGTFLLTAGVVPLVFAPDFPVMGVLAVVAGIAISPALIAGSTLLEAVAPKASLSEAFSWLTSAGAIGIASGTAVGGRLADHGGFGRAAWAAVGGGIVALLVVAAGQPALAAREPARAQDRKPAQGTEEPPEQVQSAALDQ</sequence>
<dbReference type="RefSeq" id="WP_344662247.1">
    <property type="nucleotide sequence ID" value="NZ_BAAAQM010000069.1"/>
</dbReference>
<gene>
    <name evidence="8" type="ORF">GCM10009838_78080</name>
</gene>
<evidence type="ECO:0000259" key="7">
    <source>
        <dbReference type="PROSITE" id="PS50850"/>
    </source>
</evidence>
<feature type="transmembrane region" description="Helical" evidence="6">
    <location>
        <begin position="375"/>
        <end position="399"/>
    </location>
</feature>
<comment type="caution">
    <text evidence="8">The sequence shown here is derived from an EMBL/GenBank/DDBJ whole genome shotgun (WGS) entry which is preliminary data.</text>
</comment>
<keyword evidence="2 6" id="KW-0812">Transmembrane</keyword>
<evidence type="ECO:0000256" key="1">
    <source>
        <dbReference type="ARBA" id="ARBA00004651"/>
    </source>
</evidence>
<keyword evidence="3 6" id="KW-1133">Transmembrane helix</keyword>
<name>A0ABN2T7H1_9ACTN</name>
<feature type="transmembrane region" description="Helical" evidence="6">
    <location>
        <begin position="309"/>
        <end position="332"/>
    </location>
</feature>
<feature type="domain" description="Major facilitator superfamily (MFS) profile" evidence="7">
    <location>
        <begin position="221"/>
        <end position="428"/>
    </location>
</feature>
<dbReference type="PANTHER" id="PTHR23542:SF1">
    <property type="entry name" value="MAJOR FACILITATOR SUPERFAMILY (MFS) PROFILE DOMAIN-CONTAINING PROTEIN"/>
    <property type="match status" value="1"/>
</dbReference>
<dbReference type="PROSITE" id="PS50850">
    <property type="entry name" value="MFS"/>
    <property type="match status" value="1"/>
</dbReference>
<keyword evidence="9" id="KW-1185">Reference proteome</keyword>
<accession>A0ABN2T7H1</accession>
<feature type="transmembrane region" description="Helical" evidence="6">
    <location>
        <begin position="21"/>
        <end position="49"/>
    </location>
</feature>
<dbReference type="InterPro" id="IPR011701">
    <property type="entry name" value="MFS"/>
</dbReference>
<evidence type="ECO:0000313" key="9">
    <source>
        <dbReference type="Proteomes" id="UP001499854"/>
    </source>
</evidence>
<feature type="transmembrane region" description="Helical" evidence="6">
    <location>
        <begin position="216"/>
        <end position="239"/>
    </location>
</feature>
<evidence type="ECO:0000256" key="3">
    <source>
        <dbReference type="ARBA" id="ARBA00022989"/>
    </source>
</evidence>
<dbReference type="Gene3D" id="1.20.1250.20">
    <property type="entry name" value="MFS general substrate transporter like domains"/>
    <property type="match status" value="2"/>
</dbReference>
<dbReference type="Pfam" id="PF07690">
    <property type="entry name" value="MFS_1"/>
    <property type="match status" value="1"/>
</dbReference>
<evidence type="ECO:0000256" key="5">
    <source>
        <dbReference type="SAM" id="MobiDB-lite"/>
    </source>
</evidence>
<feature type="transmembrane region" description="Helical" evidence="6">
    <location>
        <begin position="344"/>
        <end position="363"/>
    </location>
</feature>
<proteinExistence type="predicted"/>
<keyword evidence="4 6" id="KW-0472">Membrane</keyword>
<evidence type="ECO:0000256" key="4">
    <source>
        <dbReference type="ARBA" id="ARBA00023136"/>
    </source>
</evidence>
<feature type="transmembrane region" description="Helical" evidence="6">
    <location>
        <begin position="286"/>
        <end position="303"/>
    </location>
</feature>
<feature type="compositionally biased region" description="Basic and acidic residues" evidence="5">
    <location>
        <begin position="401"/>
        <end position="410"/>
    </location>
</feature>
<organism evidence="8 9">
    <name type="scientific">Catenulispora subtropica</name>
    <dbReference type="NCBI Taxonomy" id="450798"/>
    <lineage>
        <taxon>Bacteria</taxon>
        <taxon>Bacillati</taxon>
        <taxon>Actinomycetota</taxon>
        <taxon>Actinomycetes</taxon>
        <taxon>Catenulisporales</taxon>
        <taxon>Catenulisporaceae</taxon>
        <taxon>Catenulispora</taxon>
    </lineage>
</organism>
<dbReference type="PANTHER" id="PTHR23542">
    <property type="match status" value="1"/>
</dbReference>
<dbReference type="InterPro" id="IPR036259">
    <property type="entry name" value="MFS_trans_sf"/>
</dbReference>
<feature type="transmembrane region" description="Helical" evidence="6">
    <location>
        <begin position="55"/>
        <end position="73"/>
    </location>
</feature>
<dbReference type="SUPFAM" id="SSF103473">
    <property type="entry name" value="MFS general substrate transporter"/>
    <property type="match status" value="1"/>
</dbReference>
<feature type="transmembrane region" description="Helical" evidence="6">
    <location>
        <begin position="85"/>
        <end position="104"/>
    </location>
</feature>
<dbReference type="InterPro" id="IPR020846">
    <property type="entry name" value="MFS_dom"/>
</dbReference>
<feature type="transmembrane region" description="Helical" evidence="6">
    <location>
        <begin position="251"/>
        <end position="274"/>
    </location>
</feature>
<evidence type="ECO:0000256" key="2">
    <source>
        <dbReference type="ARBA" id="ARBA00022692"/>
    </source>
</evidence>
<feature type="region of interest" description="Disordered" evidence="5">
    <location>
        <begin position="399"/>
        <end position="428"/>
    </location>
</feature>
<evidence type="ECO:0000256" key="6">
    <source>
        <dbReference type="SAM" id="Phobius"/>
    </source>
</evidence>
<protein>
    <submittedName>
        <fullName evidence="8">MFS transporter</fullName>
    </submittedName>
</protein>